<comment type="caution">
    <text evidence="2">The sequence shown here is derived from an EMBL/GenBank/DDBJ whole genome shotgun (WGS) entry which is preliminary data.</text>
</comment>
<keyword evidence="3" id="KW-1185">Reference proteome</keyword>
<evidence type="ECO:0000256" key="1">
    <source>
        <dbReference type="SAM" id="SignalP"/>
    </source>
</evidence>
<evidence type="ECO:0008006" key="4">
    <source>
        <dbReference type="Google" id="ProtNLM"/>
    </source>
</evidence>
<feature type="signal peptide" evidence="1">
    <location>
        <begin position="1"/>
        <end position="18"/>
    </location>
</feature>
<feature type="chain" id="PRO_5047223756" description="Outer membrane protein beta-barrel domain-containing protein" evidence="1">
    <location>
        <begin position="19"/>
        <end position="407"/>
    </location>
</feature>
<dbReference type="EMBL" id="JBHLYW010000001">
    <property type="protein sequence ID" value="MFC0075639.1"/>
    <property type="molecule type" value="Genomic_DNA"/>
</dbReference>
<sequence>MKKFLLLTFLFCYSLMNAQISFEKGYFISNDNKKTECYIKNVDWNYNPIEFKYKINIEDSNVKTETIANVKEFGINDNNTYQRAKVNIDISSSELERLSVNKNPDWKEDLIFLKVLVKGDTSLYQYVNPEMTRFFYETKNSQLEQLVYKEYFDQESTPRTAIENNYYRQQLLNNVKSENITDNDIKRVIYKRESLMKYFLKYNNVSTKEIENTITSANKSIYLLKVTAGVGFSSISIDATGGYSDVQYDKKTILRMGLEGELILPFNKNKWSLFVNPTYEQYEDQQDFGLANNRNNGGKTDYSSEVKYSSIVVPVGARYYFFLNNTSKIFINAGYTLNIGGKFKYTAVLLNFDSNPTGSFFTGLGYNFKNKLSAEVRANVRKDLINGHSSFVGNYKSLDVVLAYTIF</sequence>
<name>A0ABV6BJL9_9FLAO</name>
<dbReference type="Proteomes" id="UP001589734">
    <property type="component" value="Unassembled WGS sequence"/>
</dbReference>
<organism evidence="2 3">
    <name type="scientific">Flavobacterium procerum</name>
    <dbReference type="NCBI Taxonomy" id="1455569"/>
    <lineage>
        <taxon>Bacteria</taxon>
        <taxon>Pseudomonadati</taxon>
        <taxon>Bacteroidota</taxon>
        <taxon>Flavobacteriia</taxon>
        <taxon>Flavobacteriales</taxon>
        <taxon>Flavobacteriaceae</taxon>
        <taxon>Flavobacterium</taxon>
    </lineage>
</organism>
<evidence type="ECO:0000313" key="3">
    <source>
        <dbReference type="Proteomes" id="UP001589734"/>
    </source>
</evidence>
<dbReference type="RefSeq" id="WP_379683696.1">
    <property type="nucleotide sequence ID" value="NZ_JBHLYW010000001.1"/>
</dbReference>
<evidence type="ECO:0000313" key="2">
    <source>
        <dbReference type="EMBL" id="MFC0075639.1"/>
    </source>
</evidence>
<protein>
    <recommendedName>
        <fullName evidence="4">Outer membrane protein beta-barrel domain-containing protein</fullName>
    </recommendedName>
</protein>
<gene>
    <name evidence="2" type="ORF">ACFFLS_01190</name>
</gene>
<reference evidence="2 3" key="1">
    <citation type="submission" date="2024-09" db="EMBL/GenBank/DDBJ databases">
        <authorList>
            <person name="Sun Q."/>
            <person name="Mori K."/>
        </authorList>
    </citation>
    <scope>NUCLEOTIDE SEQUENCE [LARGE SCALE GENOMIC DNA]</scope>
    <source>
        <strain evidence="2 3">CGMCC 1.12926</strain>
    </source>
</reference>
<accession>A0ABV6BJL9</accession>
<proteinExistence type="predicted"/>
<keyword evidence="1" id="KW-0732">Signal</keyword>